<organism evidence="2 3">
    <name type="scientific">Desmophyllum pertusum</name>
    <dbReference type="NCBI Taxonomy" id="174260"/>
    <lineage>
        <taxon>Eukaryota</taxon>
        <taxon>Metazoa</taxon>
        <taxon>Cnidaria</taxon>
        <taxon>Anthozoa</taxon>
        <taxon>Hexacorallia</taxon>
        <taxon>Scleractinia</taxon>
        <taxon>Caryophylliina</taxon>
        <taxon>Caryophylliidae</taxon>
        <taxon>Desmophyllum</taxon>
    </lineage>
</organism>
<protein>
    <submittedName>
        <fullName evidence="2">Uncharacterized protein</fullName>
    </submittedName>
</protein>
<keyword evidence="3" id="KW-1185">Reference proteome</keyword>
<evidence type="ECO:0000313" key="3">
    <source>
        <dbReference type="Proteomes" id="UP001163046"/>
    </source>
</evidence>
<comment type="caution">
    <text evidence="2">The sequence shown here is derived from an EMBL/GenBank/DDBJ whole genome shotgun (WGS) entry which is preliminary data.</text>
</comment>
<proteinExistence type="predicted"/>
<sequence>MMTVFFVYLALLLFPVSLGFPADFQLKLTPDNVIIHEADMKDIDLHGKSHSFEERTKRFFPDHTRLCAAKESRLHAKDFFKGRFSDDVVILPRTFRTVSCQKSNKTSQASHGQHCLGIMDCVETKTSKYFIVYDPRKRRNGQRCVRHQIAKIDSVPVECSCLWPRLLGSEPGAVLNSH</sequence>
<name>A0A9X0A2K5_9CNID</name>
<feature type="signal peptide" evidence="1">
    <location>
        <begin position="1"/>
        <end position="19"/>
    </location>
</feature>
<reference evidence="2" key="1">
    <citation type="submission" date="2023-01" db="EMBL/GenBank/DDBJ databases">
        <title>Genome assembly of the deep-sea coral Lophelia pertusa.</title>
        <authorList>
            <person name="Herrera S."/>
            <person name="Cordes E."/>
        </authorList>
    </citation>
    <scope>NUCLEOTIDE SEQUENCE</scope>
    <source>
        <strain evidence="2">USNM1676648</strain>
        <tissue evidence="2">Polyp</tissue>
    </source>
</reference>
<accession>A0A9X0A2K5</accession>
<dbReference type="OrthoDB" id="5985390at2759"/>
<dbReference type="AlphaFoldDB" id="A0A9X0A2K5"/>
<gene>
    <name evidence="2" type="ORF">OS493_016096</name>
</gene>
<evidence type="ECO:0000256" key="1">
    <source>
        <dbReference type="SAM" id="SignalP"/>
    </source>
</evidence>
<keyword evidence="1" id="KW-0732">Signal</keyword>
<dbReference type="EMBL" id="MU825404">
    <property type="protein sequence ID" value="KAJ7391808.1"/>
    <property type="molecule type" value="Genomic_DNA"/>
</dbReference>
<evidence type="ECO:0000313" key="2">
    <source>
        <dbReference type="EMBL" id="KAJ7391808.1"/>
    </source>
</evidence>
<feature type="chain" id="PRO_5040969631" evidence="1">
    <location>
        <begin position="20"/>
        <end position="178"/>
    </location>
</feature>
<dbReference type="Proteomes" id="UP001163046">
    <property type="component" value="Unassembled WGS sequence"/>
</dbReference>